<dbReference type="InterPro" id="IPR010918">
    <property type="entry name" value="PurM-like_C_dom"/>
</dbReference>
<feature type="binding site" evidence="1">
    <location>
        <position position="132"/>
    </location>
    <ligand>
        <name>Mg(2+)</name>
        <dbReference type="ChEBI" id="CHEBI:18420"/>
        <label>1</label>
    </ligand>
</feature>
<evidence type="ECO:0000256" key="1">
    <source>
        <dbReference type="HAMAP-Rule" id="MF_02128"/>
    </source>
</evidence>
<feature type="binding site" evidence="1">
    <location>
        <position position="222"/>
    </location>
    <ligand>
        <name>ATP</name>
        <dbReference type="ChEBI" id="CHEBI:30616"/>
    </ligand>
</feature>
<organism evidence="4 5">
    <name type="scientific">Methanolobus vulcani</name>
    <dbReference type="NCBI Taxonomy" id="38026"/>
    <lineage>
        <taxon>Archaea</taxon>
        <taxon>Methanobacteriati</taxon>
        <taxon>Methanobacteriota</taxon>
        <taxon>Stenosarchaea group</taxon>
        <taxon>Methanomicrobia</taxon>
        <taxon>Methanosarcinales</taxon>
        <taxon>Methanosarcinaceae</taxon>
        <taxon>Methanolobus</taxon>
    </lineage>
</organism>
<dbReference type="NCBIfam" id="TIGR01379">
    <property type="entry name" value="thiL"/>
    <property type="match status" value="1"/>
</dbReference>
<comment type="caution">
    <text evidence="1">Lacks conserved residue(s) required for the propagation of feature annotation.</text>
</comment>
<dbReference type="CDD" id="cd02194">
    <property type="entry name" value="ThiL"/>
    <property type="match status" value="1"/>
</dbReference>
<comment type="miscellaneous">
    <text evidence="1">Reaction mechanism of ThiL seems to utilize a direct, inline transfer of the gamma-phosphate of ATP to TMP rather than a phosphorylated enzyme intermediate.</text>
</comment>
<feature type="binding site" evidence="1">
    <location>
        <position position="325"/>
    </location>
    <ligand>
        <name>substrate</name>
    </ligand>
</feature>
<comment type="catalytic activity">
    <reaction evidence="1">
        <text>thiamine phosphate + ATP = thiamine diphosphate + ADP</text>
        <dbReference type="Rhea" id="RHEA:15913"/>
        <dbReference type="ChEBI" id="CHEBI:30616"/>
        <dbReference type="ChEBI" id="CHEBI:37575"/>
        <dbReference type="ChEBI" id="CHEBI:58937"/>
        <dbReference type="ChEBI" id="CHEBI:456216"/>
        <dbReference type="EC" id="2.7.4.16"/>
    </reaction>
</comment>
<dbReference type="GO" id="GO:0009228">
    <property type="term" value="P:thiamine biosynthetic process"/>
    <property type="evidence" value="ECO:0007669"/>
    <property type="project" value="UniProtKB-KW"/>
</dbReference>
<keyword evidence="5" id="KW-1185">Reference proteome</keyword>
<dbReference type="InterPro" id="IPR036921">
    <property type="entry name" value="PurM-like_N_sf"/>
</dbReference>
<feature type="binding site" evidence="1">
    <location>
        <position position="56"/>
    </location>
    <ligand>
        <name>Mg(2+)</name>
        <dbReference type="ChEBI" id="CHEBI:18420"/>
        <label>1</label>
    </ligand>
</feature>
<dbReference type="GO" id="GO:0005524">
    <property type="term" value="F:ATP binding"/>
    <property type="evidence" value="ECO:0007669"/>
    <property type="project" value="UniProtKB-UniRule"/>
</dbReference>
<feature type="binding site" evidence="1">
    <location>
        <position position="220"/>
    </location>
    <ligand>
        <name>Mg(2+)</name>
        <dbReference type="ChEBI" id="CHEBI:18420"/>
        <label>3</label>
    </ligand>
</feature>
<feature type="binding site" evidence="1">
    <location>
        <position position="84"/>
    </location>
    <ligand>
        <name>Mg(2+)</name>
        <dbReference type="ChEBI" id="CHEBI:18420"/>
        <label>3</label>
    </ligand>
</feature>
<dbReference type="Pfam" id="PF00586">
    <property type="entry name" value="AIRS"/>
    <property type="match status" value="1"/>
</dbReference>
<accession>A0A7Z7FDN7</accession>
<feature type="binding site" evidence="1">
    <location>
        <position position="157"/>
    </location>
    <ligand>
        <name>ATP</name>
        <dbReference type="ChEBI" id="CHEBI:30616"/>
    </ligand>
</feature>
<dbReference type="PIRSF" id="PIRSF005303">
    <property type="entry name" value="Thiam_monoph_kin"/>
    <property type="match status" value="1"/>
</dbReference>
<keyword evidence="1" id="KW-0547">Nucleotide-binding</keyword>
<dbReference type="PANTHER" id="PTHR30270:SF3">
    <property type="entry name" value="THIAMINE-MONOPHOSPHATE KINASE"/>
    <property type="match status" value="1"/>
</dbReference>
<dbReference type="RefSeq" id="WP_091708940.1">
    <property type="nucleotide sequence ID" value="NZ_FNCA01000002.1"/>
</dbReference>
<evidence type="ECO:0000313" key="5">
    <source>
        <dbReference type="Proteomes" id="UP000199259"/>
    </source>
</evidence>
<dbReference type="InterPro" id="IPR016188">
    <property type="entry name" value="PurM-like_N"/>
</dbReference>
<keyword evidence="1" id="KW-0479">Metal-binding</keyword>
<evidence type="ECO:0000259" key="2">
    <source>
        <dbReference type="Pfam" id="PF00586"/>
    </source>
</evidence>
<evidence type="ECO:0000313" key="4">
    <source>
        <dbReference type="EMBL" id="SDF54150.1"/>
    </source>
</evidence>
<dbReference type="GO" id="GO:0009229">
    <property type="term" value="P:thiamine diphosphate biosynthetic process"/>
    <property type="evidence" value="ECO:0007669"/>
    <property type="project" value="UniProtKB-UniRule"/>
</dbReference>
<reference evidence="4 5" key="1">
    <citation type="submission" date="2016-10" db="EMBL/GenBank/DDBJ databases">
        <authorList>
            <person name="Varghese N."/>
            <person name="Submissions S."/>
        </authorList>
    </citation>
    <scope>NUCLEOTIDE SEQUENCE [LARGE SCALE GENOMIC DNA]</scope>
    <source>
        <strain evidence="4 5">PL 12/M</strain>
    </source>
</reference>
<feature type="binding site" evidence="1">
    <location>
        <position position="84"/>
    </location>
    <ligand>
        <name>Mg(2+)</name>
        <dbReference type="ChEBI" id="CHEBI:18420"/>
        <label>2</label>
    </ligand>
</feature>
<dbReference type="EMBL" id="FNCA01000002">
    <property type="protein sequence ID" value="SDF54150.1"/>
    <property type="molecule type" value="Genomic_DNA"/>
</dbReference>
<dbReference type="Proteomes" id="UP000199259">
    <property type="component" value="Unassembled WGS sequence"/>
</dbReference>
<keyword evidence="1" id="KW-0784">Thiamine biosynthesis</keyword>
<gene>
    <name evidence="1" type="primary">thiL</name>
    <name evidence="4" type="ORF">SAMN04488589_0829</name>
</gene>
<sequence length="330" mass="35454">MNDPISVSELGERPLISRLSGIFSSVYNPDVALGAGPDDCAVVDISENEYMVITTDMLHRKTDFPLCMTPWQIGWMSAAVNFSDVASMGARPIGFLSAMGFSKDTELSFIDEISRGMNDCAKFCGTSVIGGDIDTHDELTITGTALGKVSKSELLTRRGAKPGDLICVTGFAGSAGAALHALENDIDIPESLMNMLLEPVPRVNEAQELARTGAVTSMMDTSDGLAMSLHDLGDLNKVGFRIDEGSLPIQQEIVDFISAERSILSDFALYTGGDFELLFTVSPDMLEAAQSACYLNVIGEVVDREVGTTLRCHSGENLTIFRKGYLQLGN</sequence>
<feature type="binding site" evidence="1">
    <location>
        <position position="39"/>
    </location>
    <ligand>
        <name>Mg(2+)</name>
        <dbReference type="ChEBI" id="CHEBI:18420"/>
        <label>4</label>
    </ligand>
</feature>
<keyword evidence="1" id="KW-0460">Magnesium</keyword>
<dbReference type="OrthoDB" id="45909at2157"/>
<dbReference type="UniPathway" id="UPA00060">
    <property type="reaction ID" value="UER00142"/>
</dbReference>
<proteinExistence type="inferred from homology"/>
<keyword evidence="1 4" id="KW-0418">Kinase</keyword>
<dbReference type="InterPro" id="IPR036676">
    <property type="entry name" value="PurM-like_C_sf"/>
</dbReference>
<dbReference type="PANTHER" id="PTHR30270">
    <property type="entry name" value="THIAMINE-MONOPHOSPHATE KINASE"/>
    <property type="match status" value="1"/>
</dbReference>
<dbReference type="GO" id="GO:0000287">
    <property type="term" value="F:magnesium ion binding"/>
    <property type="evidence" value="ECO:0007669"/>
    <property type="project" value="UniProtKB-UniRule"/>
</dbReference>
<feature type="binding site" evidence="1">
    <location>
        <position position="63"/>
    </location>
    <ligand>
        <name>substrate</name>
    </ligand>
</feature>
<dbReference type="HAMAP" id="MF_02128">
    <property type="entry name" value="TMP_kinase"/>
    <property type="match status" value="1"/>
</dbReference>
<dbReference type="Pfam" id="PF02769">
    <property type="entry name" value="AIRS_C"/>
    <property type="match status" value="1"/>
</dbReference>
<dbReference type="AlphaFoldDB" id="A0A7Z7FDN7"/>
<keyword evidence="1" id="KW-0808">Transferase</keyword>
<protein>
    <recommendedName>
        <fullName evidence="1">Thiamine-monophosphate kinase</fullName>
        <shortName evidence="1">TMP kinase</shortName>
        <shortName evidence="1">Thiamine-phosphate kinase</shortName>
        <ecNumber evidence="1">2.7.4.16</ecNumber>
    </recommendedName>
</protein>
<name>A0A7Z7FDN7_9EURY</name>
<dbReference type="Gene3D" id="3.30.1330.10">
    <property type="entry name" value="PurM-like, N-terminal domain"/>
    <property type="match status" value="1"/>
</dbReference>
<comment type="similarity">
    <text evidence="1">Belongs to the thiamine-monophosphate kinase family.</text>
</comment>
<keyword evidence="1" id="KW-0067">ATP-binding</keyword>
<feature type="domain" description="PurM-like N-terminal" evidence="2">
    <location>
        <begin position="38"/>
        <end position="149"/>
    </location>
</feature>
<evidence type="ECO:0000259" key="3">
    <source>
        <dbReference type="Pfam" id="PF02769"/>
    </source>
</evidence>
<comment type="caution">
    <text evidence="4">The sequence shown here is derived from an EMBL/GenBank/DDBJ whole genome shotgun (WGS) entry which is preliminary data.</text>
</comment>
<feature type="binding site" evidence="1">
    <location>
        <position position="56"/>
    </location>
    <ligand>
        <name>Mg(2+)</name>
        <dbReference type="ChEBI" id="CHEBI:18420"/>
        <label>2</label>
    </ligand>
</feature>
<feature type="binding site" evidence="1">
    <location>
        <begin position="131"/>
        <end position="132"/>
    </location>
    <ligand>
        <name>ATP</name>
        <dbReference type="ChEBI" id="CHEBI:30616"/>
    </ligand>
</feature>
<feature type="binding site" evidence="1">
    <location>
        <position position="84"/>
    </location>
    <ligand>
        <name>Mg(2+)</name>
        <dbReference type="ChEBI" id="CHEBI:18420"/>
        <label>4</label>
    </ligand>
</feature>
<feature type="binding site" evidence="1">
    <location>
        <position position="223"/>
    </location>
    <ligand>
        <name>Mg(2+)</name>
        <dbReference type="ChEBI" id="CHEBI:18420"/>
        <label>5</label>
    </ligand>
</feature>
<dbReference type="Gene3D" id="3.90.650.10">
    <property type="entry name" value="PurM-like C-terminal domain"/>
    <property type="match status" value="1"/>
</dbReference>
<dbReference type="GO" id="GO:0009030">
    <property type="term" value="F:thiamine-phosphate kinase activity"/>
    <property type="evidence" value="ECO:0007669"/>
    <property type="project" value="UniProtKB-UniRule"/>
</dbReference>
<comment type="function">
    <text evidence="1">Catalyzes the ATP-dependent phosphorylation of thiamine-monophosphate (TMP) to form thiamine-pyrophosphate (TPP), the active form of vitamin B1.</text>
</comment>
<feature type="binding site" evidence="1">
    <location>
        <position position="54"/>
    </location>
    <ligand>
        <name>Mg(2+)</name>
        <dbReference type="ChEBI" id="CHEBI:18420"/>
        <label>4</label>
    </ligand>
</feature>
<dbReference type="EC" id="2.7.4.16" evidence="1"/>
<feature type="binding site" evidence="1">
    <location>
        <position position="55"/>
    </location>
    <ligand>
        <name>Mg(2+)</name>
        <dbReference type="ChEBI" id="CHEBI:18420"/>
        <label>1</label>
    </ligand>
</feature>
<dbReference type="SUPFAM" id="SSF56042">
    <property type="entry name" value="PurM C-terminal domain-like"/>
    <property type="match status" value="1"/>
</dbReference>
<feature type="domain" description="PurM-like C-terminal" evidence="3">
    <location>
        <begin position="161"/>
        <end position="306"/>
    </location>
</feature>
<comment type="pathway">
    <text evidence="1">Cofactor biosynthesis; thiamine diphosphate biosynthesis; thiamine diphosphate from thiamine phosphate: step 1/1.</text>
</comment>
<feature type="binding site" evidence="1">
    <location>
        <position position="39"/>
    </location>
    <ligand>
        <name>Mg(2+)</name>
        <dbReference type="ChEBI" id="CHEBI:18420"/>
        <label>3</label>
    </ligand>
</feature>
<dbReference type="InterPro" id="IPR006283">
    <property type="entry name" value="ThiL-like"/>
</dbReference>
<dbReference type="SUPFAM" id="SSF55326">
    <property type="entry name" value="PurM N-terminal domain-like"/>
    <property type="match status" value="1"/>
</dbReference>